<dbReference type="AlphaFoldDB" id="D2W335"/>
<feature type="signal peptide" evidence="2">
    <location>
        <begin position="1"/>
        <end position="21"/>
    </location>
</feature>
<keyword evidence="1" id="KW-1133">Transmembrane helix</keyword>
<evidence type="ECO:0000313" key="3">
    <source>
        <dbReference type="EMBL" id="EFC36543.1"/>
    </source>
</evidence>
<accession>D2W335</accession>
<keyword evidence="1" id="KW-0472">Membrane</keyword>
<dbReference type="OMA" id="HRYAHPW"/>
<keyword evidence="2" id="KW-0732">Signal</keyword>
<dbReference type="eggNOG" id="ENOG502QPN1">
    <property type="taxonomic scope" value="Eukaryota"/>
</dbReference>
<dbReference type="GeneID" id="8856530"/>
<keyword evidence="4" id="KW-1185">Reference proteome</keyword>
<dbReference type="KEGG" id="ngr:NAEGRDRAFT_82207"/>
<proteinExistence type="predicted"/>
<feature type="chain" id="PRO_5003038838" evidence="2">
    <location>
        <begin position="22"/>
        <end position="683"/>
    </location>
</feature>
<dbReference type="Proteomes" id="UP000006671">
    <property type="component" value="Unassembled WGS sequence"/>
</dbReference>
<dbReference type="OrthoDB" id="270568at2759"/>
<sequence length="683" mass="78480">MRKRDFAMFALVCLLLVVALNQEGSVTIEKAFFFSQTTNQQPLLLKTGQVDLVPKPIITDIDGDGSKDLITSNDNGRISIVSLKTISSSLLVHQDMFNPITEEKSFDVNEKDKNKGTVHHSIIGLGHGHIKVKKKKGQRGTKRIAAVLSNWKVLCLDPDLNLQWESDLLQHVVSEMKLTDVEMEDLRNDFKPFEVFVAVYPWRVHENDEGMVIIGFRKPQEMFDNDSTKRTEETATQITYFCLDGATGQLRWKHQSNAKSWDDNEFYEQHSFKLNAQQHLSDSGEVIWREYKKKIMHHLPHVYRHPYDTSVILDNFQPTKKAKVSKIQERAEKQDYGDIGEKVKSTIQTVTTKTKDTNEKLKKNIELMKKFEKIPNVMVAHLSKGIQVIHLYTGRTLTQFSPLKENTYYQDINFDGMIDAAEAQVCKARVESGAPNPYDTLFRKSVCKLHPSSFIEQFSIPFLMSNEQQERQSFDDDEEYEDEQMDVVTPAIIEHYSAEQKPQHRARDLVYLTSTGLVTAITFDRKNSVNGEPKFRVKWQVMTPSSFRRERVLVESGAETESFFPEIVAFPLRKFETHSFVVAVGEKRITIVDLFGNVQQIIELPHPSISPIQLVDINGDNILDIVVSTKQGIYAYITRVHTGMSVLTFLIVSLFVIVGLLYLSTYIQLNDPFYHRKIDRFQK</sequence>
<protein>
    <submittedName>
        <fullName evidence="3">FG-GAP repeat protein</fullName>
    </submittedName>
</protein>
<dbReference type="PANTHER" id="PTHR34284:SF1">
    <property type="entry name" value="FG-GAP REPEAT-CONTAINING PROTEIN"/>
    <property type="match status" value="1"/>
</dbReference>
<dbReference type="EMBL" id="GG738929">
    <property type="protein sequence ID" value="EFC36543.1"/>
    <property type="molecule type" value="Genomic_DNA"/>
</dbReference>
<dbReference type="RefSeq" id="XP_002669287.1">
    <property type="nucleotide sequence ID" value="XM_002669241.1"/>
</dbReference>
<dbReference type="InParanoid" id="D2W335"/>
<feature type="transmembrane region" description="Helical" evidence="1">
    <location>
        <begin position="646"/>
        <end position="667"/>
    </location>
</feature>
<evidence type="ECO:0000256" key="1">
    <source>
        <dbReference type="SAM" id="Phobius"/>
    </source>
</evidence>
<dbReference type="VEuPathDB" id="AmoebaDB:NAEGRDRAFT_82207"/>
<reference evidence="3 4" key="1">
    <citation type="journal article" date="2010" name="Cell">
        <title>The genome of Naegleria gruberi illuminates early eukaryotic versatility.</title>
        <authorList>
            <person name="Fritz-Laylin L.K."/>
            <person name="Prochnik S.E."/>
            <person name="Ginger M.L."/>
            <person name="Dacks J.B."/>
            <person name="Carpenter M.L."/>
            <person name="Field M.C."/>
            <person name="Kuo A."/>
            <person name="Paredez A."/>
            <person name="Chapman J."/>
            <person name="Pham J."/>
            <person name="Shu S."/>
            <person name="Neupane R."/>
            <person name="Cipriano M."/>
            <person name="Mancuso J."/>
            <person name="Tu H."/>
            <person name="Salamov A."/>
            <person name="Lindquist E."/>
            <person name="Shapiro H."/>
            <person name="Lucas S."/>
            <person name="Grigoriev I.V."/>
            <person name="Cande W.Z."/>
            <person name="Fulton C."/>
            <person name="Rokhsar D.S."/>
            <person name="Dawson S.C."/>
        </authorList>
    </citation>
    <scope>NUCLEOTIDE SEQUENCE [LARGE SCALE GENOMIC DNA]</scope>
    <source>
        <strain evidence="3 4">NEG-M</strain>
    </source>
</reference>
<gene>
    <name evidence="3" type="ORF">NAEGRDRAFT_82207</name>
</gene>
<evidence type="ECO:0000256" key="2">
    <source>
        <dbReference type="SAM" id="SignalP"/>
    </source>
</evidence>
<evidence type="ECO:0000313" key="4">
    <source>
        <dbReference type="Proteomes" id="UP000006671"/>
    </source>
</evidence>
<dbReference type="PANTHER" id="PTHR34284">
    <property type="entry name" value="FG-GAP REPEAT-CONTAINING PROTEIN"/>
    <property type="match status" value="1"/>
</dbReference>
<keyword evidence="1" id="KW-0812">Transmembrane</keyword>
<organism evidence="4">
    <name type="scientific">Naegleria gruberi</name>
    <name type="common">Amoeba</name>
    <dbReference type="NCBI Taxonomy" id="5762"/>
    <lineage>
        <taxon>Eukaryota</taxon>
        <taxon>Discoba</taxon>
        <taxon>Heterolobosea</taxon>
        <taxon>Tetramitia</taxon>
        <taxon>Eutetramitia</taxon>
        <taxon>Vahlkampfiidae</taxon>
        <taxon>Naegleria</taxon>
    </lineage>
</organism>
<name>D2W335_NAEGR</name>